<organism evidence="2 3">
    <name type="scientific">[Bacillus] enclensis</name>
    <dbReference type="NCBI Taxonomy" id="1402860"/>
    <lineage>
        <taxon>Bacteria</taxon>
        <taxon>Bacillati</taxon>
        <taxon>Bacillota</taxon>
        <taxon>Bacilli</taxon>
        <taxon>Bacillales</taxon>
        <taxon>Bacillaceae</taxon>
        <taxon>Rossellomorea</taxon>
    </lineage>
</organism>
<evidence type="ECO:0000256" key="1">
    <source>
        <dbReference type="SAM" id="SignalP"/>
    </source>
</evidence>
<sequence>MKRRFLTILTASIILLGVTGFANNSVETAKVQIQSVELPDNPY</sequence>
<keyword evidence="3" id="KW-1185">Reference proteome</keyword>
<dbReference type="RefSeq" id="WP_272867408.1">
    <property type="nucleotide sequence ID" value="NZ_FMAU01000004.1"/>
</dbReference>
<protein>
    <submittedName>
        <fullName evidence="2">Uncharacterized protein</fullName>
    </submittedName>
</protein>
<reference evidence="3" key="1">
    <citation type="submission" date="2016-08" db="EMBL/GenBank/DDBJ databases">
        <authorList>
            <person name="Varghese N."/>
            <person name="Submissions Spin"/>
        </authorList>
    </citation>
    <scope>NUCLEOTIDE SEQUENCE [LARGE SCALE GENOMIC DNA]</scope>
    <source>
        <strain evidence="3">SGD-1123</strain>
    </source>
</reference>
<gene>
    <name evidence="2" type="ORF">GA0061094_3420</name>
</gene>
<name>A0A1C4CZV2_9BACI</name>
<dbReference type="Proteomes" id="UP000181997">
    <property type="component" value="Unassembled WGS sequence"/>
</dbReference>
<keyword evidence="1" id="KW-0732">Signal</keyword>
<feature type="chain" id="PRO_5039179873" evidence="1">
    <location>
        <begin position="25"/>
        <end position="43"/>
    </location>
</feature>
<evidence type="ECO:0000313" key="3">
    <source>
        <dbReference type="Proteomes" id="UP000181997"/>
    </source>
</evidence>
<dbReference type="AlphaFoldDB" id="A0A1C4CZV2"/>
<proteinExistence type="predicted"/>
<dbReference type="EMBL" id="FMAU01000004">
    <property type="protein sequence ID" value="SCC24616.1"/>
    <property type="molecule type" value="Genomic_DNA"/>
</dbReference>
<evidence type="ECO:0000313" key="2">
    <source>
        <dbReference type="EMBL" id="SCC24616.1"/>
    </source>
</evidence>
<accession>A0A1C4CZV2</accession>
<feature type="signal peptide" evidence="1">
    <location>
        <begin position="1"/>
        <end position="24"/>
    </location>
</feature>